<evidence type="ECO:0000313" key="9">
    <source>
        <dbReference type="Proteomes" id="UP000016930"/>
    </source>
</evidence>
<keyword evidence="9" id="KW-1185">Reference proteome</keyword>
<dbReference type="HOGENOM" id="CLU_022060_0_1_1"/>
<dbReference type="PANTHER" id="PTHR43530:SF1">
    <property type="entry name" value="QUEUINE TRNA-RIBOSYLTRANSFERASE CATALYTIC SUBUNIT 1"/>
    <property type="match status" value="1"/>
</dbReference>
<feature type="region of interest" description="RNA binding" evidence="6">
    <location>
        <begin position="253"/>
        <end position="259"/>
    </location>
</feature>
<comment type="function">
    <text evidence="6">Catalytic subunit of the queuine tRNA-ribosyltransferase (TGT) that catalyzes the base-exchange of a guanine (G) residue with queuine (Q) at position 34 (anticodon wobble position) in tRNAs with GU(N) anticodons (tRNA-Asp, -Asn, -His and -Tyr), resulting in the hypermodified nucleoside queuosine (7-(((4,5-cis-dihydroxy-2-cyclopenten-1-yl)amino)methyl)-7-deazaguanosine). Catalysis occurs through a double-displacement mechanism. The nucleophile active site attacks the C1' of nucleotide 34 to detach the guanine base from the RNA, forming a covalent enzyme-RNA intermediate. The proton acceptor active site deprotonates the incoming queuine, allowing a nucleophilic attack on the C1' of the ribose to form the product.</text>
</comment>
<organism evidence="8 9">
    <name type="scientific">Ceriporiopsis subvermispora (strain B)</name>
    <name type="common">White-rot fungus</name>
    <name type="synonym">Gelatoporia subvermispora</name>
    <dbReference type="NCBI Taxonomy" id="914234"/>
    <lineage>
        <taxon>Eukaryota</taxon>
        <taxon>Fungi</taxon>
        <taxon>Dikarya</taxon>
        <taxon>Basidiomycota</taxon>
        <taxon>Agaricomycotina</taxon>
        <taxon>Agaricomycetes</taxon>
        <taxon>Polyporales</taxon>
        <taxon>Gelatoporiaceae</taxon>
        <taxon>Gelatoporia</taxon>
    </lineage>
</organism>
<dbReference type="NCBIfam" id="TIGR00449">
    <property type="entry name" value="tgt_general"/>
    <property type="match status" value="1"/>
</dbReference>
<feature type="binding site" evidence="6">
    <location>
        <position position="145"/>
    </location>
    <ligand>
        <name>substrate</name>
    </ligand>
</feature>
<sequence>MQFEVLAKCPTTRARVSRMKLHHGTAMLPTFMPVATQAAIKGLTPQQVESLGVNLILNNTYHLNLRPGIDVLKEIGGAHRFQGWPHNLLTDSGGFQLVSLSKFTKITEEGALFASPFTGEPTMLTPEESISIQHSIGADIIMQLDDVVSSLTVGPRVGEAMWRTIRWLDRCIDHHLKSGKADVQNLFAIVQGGLDPDLRDQCLEEMIKRKDKVAGYAIGGLSGGEEKDTDVFWRMIKQCADKLPEDRPRYSMGIGFAEDLLVCVALGVDMADCVFPTRTARFGVALTFKGPLNIRLSKYAADLSPIDETCPCPTCAGGMSKAMLHHTVTLETAGAHALTQHNIVFQARLMGGARDAIMNGTFPEYLKRFFANYFGDRGYPEWCVNALRSVGVDLLENIEHAEVIPGDGAKWEYSDKA</sequence>
<feature type="region of interest" description="RNA binding; important for wobble base 34 recognition" evidence="6">
    <location>
        <begin position="277"/>
        <end position="281"/>
    </location>
</feature>
<feature type="binding site" evidence="6">
    <location>
        <position position="220"/>
    </location>
    <ligand>
        <name>substrate</name>
    </ligand>
</feature>
<feature type="active site" description="Nucleophile" evidence="6">
    <location>
        <position position="272"/>
    </location>
</feature>
<proteinExistence type="inferred from homology"/>
<dbReference type="GO" id="GO:0008479">
    <property type="term" value="F:tRNA-guanosine(34) queuine transglycosylase activity"/>
    <property type="evidence" value="ECO:0007669"/>
    <property type="project" value="UniProtKB-UniRule"/>
</dbReference>
<feature type="binding site" evidence="6">
    <location>
        <begin position="91"/>
        <end position="95"/>
    </location>
    <ligand>
        <name>substrate</name>
    </ligand>
</feature>
<evidence type="ECO:0000259" key="7">
    <source>
        <dbReference type="Pfam" id="PF01702"/>
    </source>
</evidence>
<dbReference type="Gene3D" id="3.20.20.105">
    <property type="entry name" value="Queuine tRNA-ribosyltransferase-like"/>
    <property type="match status" value="1"/>
</dbReference>
<dbReference type="EMBL" id="KB445796">
    <property type="protein sequence ID" value="EMD37389.1"/>
    <property type="molecule type" value="Genomic_DNA"/>
</dbReference>
<keyword evidence="1 6" id="KW-0328">Glycosyltransferase</keyword>
<dbReference type="NCBIfam" id="TIGR00430">
    <property type="entry name" value="Q_tRNA_tgt"/>
    <property type="match status" value="1"/>
</dbReference>
<dbReference type="Proteomes" id="UP000016930">
    <property type="component" value="Unassembled WGS sequence"/>
</dbReference>
<dbReference type="GO" id="GO:0006400">
    <property type="term" value="P:tRNA modification"/>
    <property type="evidence" value="ECO:0007669"/>
    <property type="project" value="InterPro"/>
</dbReference>
<protein>
    <recommendedName>
        <fullName evidence="6">Queuine tRNA-ribosyltransferase catalytic subunit 1</fullName>
        <ecNumber evidence="6">2.4.2.64</ecNumber>
    </recommendedName>
    <alternativeName>
        <fullName evidence="6">Guanine insertion enzyme</fullName>
    </alternativeName>
    <alternativeName>
        <fullName evidence="6">tRNA-guanine transglycosylase</fullName>
    </alternativeName>
</protein>
<comment type="subunit">
    <text evidence="6">Heterodimer of a catalytic subunit and an accessory subunit.</text>
</comment>
<evidence type="ECO:0000256" key="3">
    <source>
        <dbReference type="ARBA" id="ARBA00022694"/>
    </source>
</evidence>
<dbReference type="EC" id="2.4.2.64" evidence="6"/>
<keyword evidence="6" id="KW-0963">Cytoplasm</keyword>
<comment type="cofactor">
    <cofactor evidence="6">
        <name>Zn(2+)</name>
        <dbReference type="ChEBI" id="CHEBI:29105"/>
    </cofactor>
</comment>
<evidence type="ECO:0000256" key="1">
    <source>
        <dbReference type="ARBA" id="ARBA00022676"/>
    </source>
</evidence>
<evidence type="ECO:0000256" key="4">
    <source>
        <dbReference type="ARBA" id="ARBA00022723"/>
    </source>
</evidence>
<evidence type="ECO:0000313" key="8">
    <source>
        <dbReference type="EMBL" id="EMD37389.1"/>
    </source>
</evidence>
<keyword evidence="5 6" id="KW-0862">Zinc</keyword>
<reference evidence="8 9" key="1">
    <citation type="journal article" date="2012" name="Proc. Natl. Acad. Sci. U.S.A.">
        <title>Comparative genomics of Ceriporiopsis subvermispora and Phanerochaete chrysosporium provide insight into selective ligninolysis.</title>
        <authorList>
            <person name="Fernandez-Fueyo E."/>
            <person name="Ruiz-Duenas F.J."/>
            <person name="Ferreira P."/>
            <person name="Floudas D."/>
            <person name="Hibbett D.S."/>
            <person name="Canessa P."/>
            <person name="Larrondo L.F."/>
            <person name="James T.Y."/>
            <person name="Seelenfreund D."/>
            <person name="Lobos S."/>
            <person name="Polanco R."/>
            <person name="Tello M."/>
            <person name="Honda Y."/>
            <person name="Watanabe T."/>
            <person name="Watanabe T."/>
            <person name="Ryu J.S."/>
            <person name="Kubicek C.P."/>
            <person name="Schmoll M."/>
            <person name="Gaskell J."/>
            <person name="Hammel K.E."/>
            <person name="St John F.J."/>
            <person name="Vanden Wymelenberg A."/>
            <person name="Sabat G."/>
            <person name="Splinter BonDurant S."/>
            <person name="Syed K."/>
            <person name="Yadav J.S."/>
            <person name="Doddapaneni H."/>
            <person name="Subramanian V."/>
            <person name="Lavin J.L."/>
            <person name="Oguiza J.A."/>
            <person name="Perez G."/>
            <person name="Pisabarro A.G."/>
            <person name="Ramirez L."/>
            <person name="Santoyo F."/>
            <person name="Master E."/>
            <person name="Coutinho P.M."/>
            <person name="Henrissat B."/>
            <person name="Lombard V."/>
            <person name="Magnuson J.K."/>
            <person name="Kuees U."/>
            <person name="Hori C."/>
            <person name="Igarashi K."/>
            <person name="Samejima M."/>
            <person name="Held B.W."/>
            <person name="Barry K.W."/>
            <person name="LaButti K.M."/>
            <person name="Lapidus A."/>
            <person name="Lindquist E.A."/>
            <person name="Lucas S.M."/>
            <person name="Riley R."/>
            <person name="Salamov A.A."/>
            <person name="Hoffmeister D."/>
            <person name="Schwenk D."/>
            <person name="Hadar Y."/>
            <person name="Yarden O."/>
            <person name="de Vries R.P."/>
            <person name="Wiebenga A."/>
            <person name="Stenlid J."/>
            <person name="Eastwood D."/>
            <person name="Grigoriev I.V."/>
            <person name="Berka R.M."/>
            <person name="Blanchette R.A."/>
            <person name="Kersten P."/>
            <person name="Martinez A.T."/>
            <person name="Vicuna R."/>
            <person name="Cullen D."/>
        </authorList>
    </citation>
    <scope>NUCLEOTIDE SEQUENCE [LARGE SCALE GENOMIC DNA]</scope>
    <source>
        <strain evidence="8 9">B</strain>
    </source>
</reference>
<dbReference type="InterPro" id="IPR036511">
    <property type="entry name" value="TGT-like_sf"/>
</dbReference>
<dbReference type="GO" id="GO:0005829">
    <property type="term" value="C:cytosol"/>
    <property type="evidence" value="ECO:0007669"/>
    <property type="project" value="TreeGrafter"/>
</dbReference>
<feature type="binding site" evidence="6">
    <location>
        <position position="310"/>
    </location>
    <ligand>
        <name>Zn(2+)</name>
        <dbReference type="ChEBI" id="CHEBI:29105"/>
    </ligand>
</feature>
<keyword evidence="4 6" id="KW-0479">Metal-binding</keyword>
<evidence type="ECO:0000256" key="6">
    <source>
        <dbReference type="HAMAP-Rule" id="MF_03218"/>
    </source>
</evidence>
<feature type="domain" description="tRNA-guanine(15) transglycosylase-like" evidence="7">
    <location>
        <begin position="12"/>
        <end position="373"/>
    </location>
</feature>
<name>M2PLY6_CERS8</name>
<feature type="binding site" evidence="6">
    <location>
        <position position="312"/>
    </location>
    <ligand>
        <name>Zn(2+)</name>
        <dbReference type="ChEBI" id="CHEBI:29105"/>
    </ligand>
</feature>
<dbReference type="STRING" id="914234.M2PLY6"/>
<dbReference type="InterPro" id="IPR004803">
    <property type="entry name" value="TGT"/>
</dbReference>
<comment type="catalytic activity">
    <reaction evidence="6">
        <text>guanosine(34) in tRNA + queuine = queuosine(34) in tRNA + guanine</text>
        <dbReference type="Rhea" id="RHEA:16633"/>
        <dbReference type="Rhea" id="RHEA-COMP:10341"/>
        <dbReference type="Rhea" id="RHEA-COMP:18571"/>
        <dbReference type="ChEBI" id="CHEBI:16235"/>
        <dbReference type="ChEBI" id="CHEBI:17433"/>
        <dbReference type="ChEBI" id="CHEBI:74269"/>
        <dbReference type="ChEBI" id="CHEBI:194431"/>
        <dbReference type="EC" id="2.4.2.64"/>
    </reaction>
</comment>
<comment type="similarity">
    <text evidence="6">Belongs to the queuine tRNA-ribosyltransferase family.</text>
</comment>
<feature type="active site" description="Proton acceptor" evidence="6">
    <location>
        <position position="91"/>
    </location>
</feature>
<dbReference type="SUPFAM" id="SSF51713">
    <property type="entry name" value="tRNA-guanine transglycosylase"/>
    <property type="match status" value="1"/>
</dbReference>
<keyword evidence="2 6" id="KW-0808">Transferase</keyword>
<keyword evidence="3 6" id="KW-0819">tRNA processing</keyword>
<evidence type="ECO:0000256" key="5">
    <source>
        <dbReference type="ARBA" id="ARBA00022833"/>
    </source>
</evidence>
<comment type="subcellular location">
    <subcellularLocation>
        <location evidence="6">Cytoplasm</location>
    </subcellularLocation>
</comment>
<feature type="binding site" evidence="6">
    <location>
        <position position="315"/>
    </location>
    <ligand>
        <name>Zn(2+)</name>
        <dbReference type="ChEBI" id="CHEBI:29105"/>
    </ligand>
</feature>
<dbReference type="OrthoDB" id="10249838at2759"/>
<dbReference type="Pfam" id="PF01702">
    <property type="entry name" value="TGT"/>
    <property type="match status" value="1"/>
</dbReference>
<gene>
    <name evidence="8" type="ORF">CERSUDRAFT_50857</name>
</gene>
<dbReference type="InterPro" id="IPR002616">
    <property type="entry name" value="tRNA_ribo_trans-like"/>
</dbReference>
<dbReference type="HAMAP" id="MF_00168">
    <property type="entry name" value="Q_tRNA_Tgt"/>
    <property type="match status" value="1"/>
</dbReference>
<dbReference type="AlphaFoldDB" id="M2PLY6"/>
<feature type="binding site" evidence="6">
    <location>
        <position position="341"/>
    </location>
    <ligand>
        <name>Zn(2+)</name>
        <dbReference type="ChEBI" id="CHEBI:29105"/>
    </ligand>
</feature>
<evidence type="ECO:0000256" key="2">
    <source>
        <dbReference type="ARBA" id="ARBA00022679"/>
    </source>
</evidence>
<dbReference type="GO" id="GO:0046872">
    <property type="term" value="F:metal ion binding"/>
    <property type="evidence" value="ECO:0007669"/>
    <property type="project" value="UniProtKB-KW"/>
</dbReference>
<accession>M2PLY6</accession>
<feature type="binding site" evidence="6">
    <location>
        <position position="191"/>
    </location>
    <ligand>
        <name>substrate</name>
    </ligand>
</feature>
<dbReference type="PANTHER" id="PTHR43530">
    <property type="entry name" value="QUEUINE TRNA-RIBOSYLTRANSFERASE CATALYTIC SUBUNIT 1"/>
    <property type="match status" value="1"/>
</dbReference>